<evidence type="ECO:0000313" key="2">
    <source>
        <dbReference type="EMBL" id="WNZ22718.1"/>
    </source>
</evidence>
<organism evidence="2">
    <name type="scientific">Leptolyngbya sp. NK1-12</name>
    <dbReference type="NCBI Taxonomy" id="2547451"/>
    <lineage>
        <taxon>Bacteria</taxon>
        <taxon>Bacillati</taxon>
        <taxon>Cyanobacteriota</taxon>
        <taxon>Cyanophyceae</taxon>
        <taxon>Leptolyngbyales</taxon>
        <taxon>Leptolyngbyaceae</taxon>
        <taxon>Leptolyngbya group</taxon>
        <taxon>Leptolyngbya</taxon>
    </lineage>
</organism>
<dbReference type="Gene3D" id="1.10.10.10">
    <property type="entry name" value="Winged helix-like DNA-binding domain superfamily/Winged helix DNA-binding domain"/>
    <property type="match status" value="1"/>
</dbReference>
<name>A0AA96WCJ3_9CYAN</name>
<dbReference type="RefSeq" id="WP_316434242.1">
    <property type="nucleotide sequence ID" value="NZ_CP053586.1"/>
</dbReference>
<proteinExistence type="predicted"/>
<dbReference type="InterPro" id="IPR036390">
    <property type="entry name" value="WH_DNA-bd_sf"/>
</dbReference>
<dbReference type="AlphaFoldDB" id="A0AA96WCJ3"/>
<gene>
    <name evidence="2" type="ORF">HJG54_07515</name>
</gene>
<dbReference type="GO" id="GO:0003700">
    <property type="term" value="F:DNA-binding transcription factor activity"/>
    <property type="evidence" value="ECO:0007669"/>
    <property type="project" value="InterPro"/>
</dbReference>
<feature type="domain" description="HTH marR-type" evidence="1">
    <location>
        <begin position="31"/>
        <end position="87"/>
    </location>
</feature>
<accession>A0AA96WCJ3</accession>
<evidence type="ECO:0000259" key="1">
    <source>
        <dbReference type="Pfam" id="PF12802"/>
    </source>
</evidence>
<reference evidence="2" key="1">
    <citation type="submission" date="2020-05" db="EMBL/GenBank/DDBJ databases">
        <authorList>
            <person name="Zhu T."/>
            <person name="Keshari N."/>
            <person name="Lu X."/>
        </authorList>
    </citation>
    <scope>NUCLEOTIDE SEQUENCE</scope>
    <source>
        <strain evidence="2">NK1-12</strain>
    </source>
</reference>
<dbReference type="InterPro" id="IPR036388">
    <property type="entry name" value="WH-like_DNA-bd_sf"/>
</dbReference>
<dbReference type="EMBL" id="CP053586">
    <property type="protein sequence ID" value="WNZ22718.1"/>
    <property type="molecule type" value="Genomic_DNA"/>
</dbReference>
<protein>
    <submittedName>
        <fullName evidence="2">MarR family transcriptional regulator</fullName>
    </submittedName>
</protein>
<dbReference type="InterPro" id="IPR000835">
    <property type="entry name" value="HTH_MarR-typ"/>
</dbReference>
<sequence length="94" mass="10658">MMSDAQHQPDADTNLHYRLTHAEWLSNCKQLKYAELTLLYYLRTLNPFADRPLDLKIVDVAQTTGLSKGTVSKSLRSLKNKGFIDLELTGSEFA</sequence>
<dbReference type="SUPFAM" id="SSF46785">
    <property type="entry name" value="Winged helix' DNA-binding domain"/>
    <property type="match status" value="1"/>
</dbReference>
<dbReference type="Pfam" id="PF12802">
    <property type="entry name" value="MarR_2"/>
    <property type="match status" value="1"/>
</dbReference>